<evidence type="ECO:0000256" key="2">
    <source>
        <dbReference type="SAM" id="SignalP"/>
    </source>
</evidence>
<sequence>MQTTRLRRAGIAAVATAALVVPLAQATGAQQPTGARAPAVGETGRSIIHGQVVDSRTGKPLDDVHVEAVRVTARGEEVAASDLSYASPDNAITHGYFAMHVQRGGYRVTFDRPDYATTRVEVEKGQRDRAGLGSPVDLVRLPATRISLSAIRGRGLSVRTGRRIELDLRLRGKGARTSPTGTVAVSLERRSSAVAPRRCCGVATGVAAPSTWAAPPRLGATTSSCRTPATQPTAAPSRPSPCAW</sequence>
<protein>
    <submittedName>
        <fullName evidence="3">5-hydroxyisourate hydrolase-like protein (Transthyretin family)</fullName>
    </submittedName>
</protein>
<dbReference type="EMBL" id="JACCBE010000001">
    <property type="protein sequence ID" value="NYD57473.1"/>
    <property type="molecule type" value="Genomic_DNA"/>
</dbReference>
<keyword evidence="3" id="KW-0378">Hydrolase</keyword>
<name>A0A7Y9JRD9_9ACTN</name>
<dbReference type="InterPro" id="IPR008969">
    <property type="entry name" value="CarboxyPept-like_regulatory"/>
</dbReference>
<proteinExistence type="predicted"/>
<evidence type="ECO:0000313" key="3">
    <source>
        <dbReference type="EMBL" id="NYD57473.1"/>
    </source>
</evidence>
<reference evidence="3 4" key="1">
    <citation type="submission" date="2020-07" db="EMBL/GenBank/DDBJ databases">
        <title>Sequencing the genomes of 1000 actinobacteria strains.</title>
        <authorList>
            <person name="Klenk H.-P."/>
        </authorList>
    </citation>
    <scope>NUCLEOTIDE SEQUENCE [LARGE SCALE GENOMIC DNA]</scope>
    <source>
        <strain evidence="3 4">DSM 18965</strain>
    </source>
</reference>
<evidence type="ECO:0000256" key="1">
    <source>
        <dbReference type="SAM" id="MobiDB-lite"/>
    </source>
</evidence>
<feature type="region of interest" description="Disordered" evidence="1">
    <location>
        <begin position="212"/>
        <end position="244"/>
    </location>
</feature>
<keyword evidence="4" id="KW-1185">Reference proteome</keyword>
<dbReference type="Gene3D" id="2.60.40.1120">
    <property type="entry name" value="Carboxypeptidase-like, regulatory domain"/>
    <property type="match status" value="1"/>
</dbReference>
<evidence type="ECO:0000313" key="4">
    <source>
        <dbReference type="Proteomes" id="UP000516957"/>
    </source>
</evidence>
<feature type="chain" id="PRO_5030888878" evidence="2">
    <location>
        <begin position="27"/>
        <end position="244"/>
    </location>
</feature>
<gene>
    <name evidence="3" type="ORF">BKA08_001711</name>
</gene>
<comment type="caution">
    <text evidence="3">The sequence shown here is derived from an EMBL/GenBank/DDBJ whole genome shotgun (WGS) entry which is preliminary data.</text>
</comment>
<dbReference type="RefSeq" id="WP_179615230.1">
    <property type="nucleotide sequence ID" value="NZ_CP059163.1"/>
</dbReference>
<dbReference type="GO" id="GO:0016787">
    <property type="term" value="F:hydrolase activity"/>
    <property type="evidence" value="ECO:0007669"/>
    <property type="project" value="UniProtKB-KW"/>
</dbReference>
<organism evidence="3 4">
    <name type="scientific">Nocardioides marinisabuli</name>
    <dbReference type="NCBI Taxonomy" id="419476"/>
    <lineage>
        <taxon>Bacteria</taxon>
        <taxon>Bacillati</taxon>
        <taxon>Actinomycetota</taxon>
        <taxon>Actinomycetes</taxon>
        <taxon>Propionibacteriales</taxon>
        <taxon>Nocardioidaceae</taxon>
        <taxon>Nocardioides</taxon>
    </lineage>
</organism>
<feature type="compositionally biased region" description="Polar residues" evidence="1">
    <location>
        <begin position="220"/>
        <end position="234"/>
    </location>
</feature>
<dbReference type="SUPFAM" id="SSF49464">
    <property type="entry name" value="Carboxypeptidase regulatory domain-like"/>
    <property type="match status" value="1"/>
</dbReference>
<accession>A0A7Y9JRD9</accession>
<feature type="signal peptide" evidence="2">
    <location>
        <begin position="1"/>
        <end position="26"/>
    </location>
</feature>
<dbReference type="AlphaFoldDB" id="A0A7Y9JRD9"/>
<keyword evidence="2" id="KW-0732">Signal</keyword>
<dbReference type="Proteomes" id="UP000516957">
    <property type="component" value="Unassembled WGS sequence"/>
</dbReference>